<organism evidence="1 2">
    <name type="scientific">Arenibacter troitsensis</name>
    <dbReference type="NCBI Taxonomy" id="188872"/>
    <lineage>
        <taxon>Bacteria</taxon>
        <taxon>Pseudomonadati</taxon>
        <taxon>Bacteroidota</taxon>
        <taxon>Flavobacteriia</taxon>
        <taxon>Flavobacteriales</taxon>
        <taxon>Flavobacteriaceae</taxon>
        <taxon>Arenibacter</taxon>
    </lineage>
</organism>
<keyword evidence="2" id="KW-1185">Reference proteome</keyword>
<proteinExistence type="predicted"/>
<protein>
    <submittedName>
        <fullName evidence="1">Uncharacterized protein</fullName>
    </submittedName>
</protein>
<dbReference type="AlphaFoldDB" id="A0A1X7L8G5"/>
<dbReference type="STRING" id="188872.SAMN03080602_03859"/>
<dbReference type="EMBL" id="FXAO01000010">
    <property type="protein sequence ID" value="SMG49693.1"/>
    <property type="molecule type" value="Genomic_DNA"/>
</dbReference>
<name>A0A1X7L8G5_9FLAO</name>
<gene>
    <name evidence="1" type="ORF">SAMN03080602_03859</name>
</gene>
<accession>A0A1X7L8G5</accession>
<dbReference type="Proteomes" id="UP000193420">
    <property type="component" value="Unassembled WGS sequence"/>
</dbReference>
<evidence type="ECO:0000313" key="2">
    <source>
        <dbReference type="Proteomes" id="UP000193420"/>
    </source>
</evidence>
<sequence>MIPNEDKIKILIIRWSLVRAQVGPRKTVDKPCKHYVYGAFFVLGAECGAE</sequence>
<reference evidence="2" key="1">
    <citation type="submission" date="2017-04" db="EMBL/GenBank/DDBJ databases">
        <authorList>
            <person name="Varghese N."/>
            <person name="Submissions S."/>
        </authorList>
    </citation>
    <scope>NUCLEOTIDE SEQUENCE [LARGE SCALE GENOMIC DNA]</scope>
    <source>
        <strain evidence="2">DSM 19835</strain>
    </source>
</reference>
<evidence type="ECO:0000313" key="1">
    <source>
        <dbReference type="EMBL" id="SMG49693.1"/>
    </source>
</evidence>